<feature type="compositionally biased region" description="Acidic residues" evidence="6">
    <location>
        <begin position="763"/>
        <end position="775"/>
    </location>
</feature>
<dbReference type="OrthoDB" id="2677621at2759"/>
<name>A0A9X0B2D5_9EURO</name>
<organism evidence="8 9">
    <name type="scientific">Penicillium cosmopolitanum</name>
    <dbReference type="NCBI Taxonomy" id="1131564"/>
    <lineage>
        <taxon>Eukaryota</taxon>
        <taxon>Fungi</taxon>
        <taxon>Dikarya</taxon>
        <taxon>Ascomycota</taxon>
        <taxon>Pezizomycotina</taxon>
        <taxon>Eurotiomycetes</taxon>
        <taxon>Eurotiomycetidae</taxon>
        <taxon>Eurotiales</taxon>
        <taxon>Aspergillaceae</taxon>
        <taxon>Penicillium</taxon>
    </lineage>
</organism>
<reference evidence="8" key="1">
    <citation type="submission" date="2022-12" db="EMBL/GenBank/DDBJ databases">
        <authorList>
            <person name="Petersen C."/>
        </authorList>
    </citation>
    <scope>NUCLEOTIDE SEQUENCE</scope>
    <source>
        <strain evidence="8">IBT 29677</strain>
    </source>
</reference>
<proteinExistence type="predicted"/>
<evidence type="ECO:0000313" key="8">
    <source>
        <dbReference type="EMBL" id="KAJ5385641.1"/>
    </source>
</evidence>
<keyword evidence="3" id="KW-0863">Zinc-finger</keyword>
<gene>
    <name evidence="8" type="ORF">N7509_008182</name>
</gene>
<dbReference type="AlphaFoldDB" id="A0A9X0B2D5"/>
<dbReference type="GO" id="GO:0046983">
    <property type="term" value="F:protein dimerization activity"/>
    <property type="evidence" value="ECO:0007669"/>
    <property type="project" value="InterPro"/>
</dbReference>
<dbReference type="GO" id="GO:0008270">
    <property type="term" value="F:zinc ion binding"/>
    <property type="evidence" value="ECO:0007669"/>
    <property type="project" value="UniProtKB-KW"/>
</dbReference>
<dbReference type="GO" id="GO:0005634">
    <property type="term" value="C:nucleus"/>
    <property type="evidence" value="ECO:0007669"/>
    <property type="project" value="UniProtKB-SubCell"/>
</dbReference>
<dbReference type="GeneID" id="81371799"/>
<evidence type="ECO:0000256" key="3">
    <source>
        <dbReference type="ARBA" id="ARBA00022771"/>
    </source>
</evidence>
<dbReference type="RefSeq" id="XP_056483439.1">
    <property type="nucleotide sequence ID" value="XM_056632819.1"/>
</dbReference>
<dbReference type="SMART" id="SM00614">
    <property type="entry name" value="ZnF_BED"/>
    <property type="match status" value="1"/>
</dbReference>
<reference evidence="8" key="2">
    <citation type="journal article" date="2023" name="IMA Fungus">
        <title>Comparative genomic study of the Penicillium genus elucidates a diverse pangenome and 15 lateral gene transfer events.</title>
        <authorList>
            <person name="Petersen C."/>
            <person name="Sorensen T."/>
            <person name="Nielsen M.R."/>
            <person name="Sondergaard T.E."/>
            <person name="Sorensen J.L."/>
            <person name="Fitzpatrick D.A."/>
            <person name="Frisvad J.C."/>
            <person name="Nielsen K.L."/>
        </authorList>
    </citation>
    <scope>NUCLEOTIDE SEQUENCE</scope>
    <source>
        <strain evidence="8">IBT 29677</strain>
    </source>
</reference>
<dbReference type="Proteomes" id="UP001147747">
    <property type="component" value="Unassembled WGS sequence"/>
</dbReference>
<dbReference type="InterPro" id="IPR008906">
    <property type="entry name" value="HATC_C_dom"/>
</dbReference>
<dbReference type="SUPFAM" id="SSF53098">
    <property type="entry name" value="Ribonuclease H-like"/>
    <property type="match status" value="1"/>
</dbReference>
<keyword evidence="9" id="KW-1185">Reference proteome</keyword>
<protein>
    <recommendedName>
        <fullName evidence="7">HAT C-terminal dimerisation domain-containing protein</fullName>
    </recommendedName>
</protein>
<dbReference type="Pfam" id="PF05699">
    <property type="entry name" value="Dimer_Tnp_hAT"/>
    <property type="match status" value="1"/>
</dbReference>
<dbReference type="PANTHER" id="PTHR46481">
    <property type="entry name" value="ZINC FINGER BED DOMAIN-CONTAINING PROTEIN 4"/>
    <property type="match status" value="1"/>
</dbReference>
<dbReference type="InterPro" id="IPR012337">
    <property type="entry name" value="RNaseH-like_sf"/>
</dbReference>
<keyword evidence="4" id="KW-0862">Zinc</keyword>
<evidence type="ECO:0000256" key="5">
    <source>
        <dbReference type="ARBA" id="ARBA00023242"/>
    </source>
</evidence>
<keyword evidence="2" id="KW-0479">Metal-binding</keyword>
<accession>A0A9X0B2D5</accession>
<sequence>MSQSQISQFSDNYPSSVFEDNPLDSLSFLPSDSAQSFNPDALYSQRPISAPDVNFAQPLLPPPIPNALERVGPKKQKNYVLWSEMVNDEFVAWWINTEHGSRIKRNIFESKRQAECWQHFYQVAAIQDGAPKVMCKVCDHTLNHPADGHRGTSSMNKHFEQGVNCRKGAPRSKDIRRLIQDGVHLASQKPTFTQQAWIERVVTFITTHRLPFQLVESPHFRALLEMNRLAPSFPEIPSAYIIRRQLQGMVAERQRTLLQELPTGAKLSIALDCWTSPFRQAFIAITGYFMDHDWNYREILLGFEPLHGQHTGVNLGLVLFDLLQKHQIENRVLTVTTDNASNNLTLMDSIQDSLQSLEVPNQLPIIRIPCIVHIIQLSLKELLGQIEVNPRNDGEELEWIKRDNGTRQENREIVHTLDKSPQRRENFLDLQAKEPKLVPMQDVRTRWNFTYLMLRRAKRLQSVLNEFCTQYENHELQPSREEWRQIDYLLSITQPFFTFTTSLSKTKEVTIHSVFAIYNNLFAHLEKSRAQLARKKVGWKRVMLSALQAAGLKLSEYYRMTDEIGNDLYAIGTILAPQNKLEFFSTKDWEPNWRVRYRTSLEEYLIPYQQRYSESQPTSNGQPSVGGISDVDILLTAASSLRPQTTAYDELSRYLGSSTQVVNPRTYWKDHQHEFPILASLARDVLTTPASGSGVERLFNSARDICHYRRGSLKPKTIRDLMMFMCTTKFDMESEQLSLIEEYLSTQEAEVAREEKEIRKAEDEFDPISDTEEDPLATISQPAEPVSQRALGKRPRTESATEDPGPSAESNEDDEIPLPDNIHIQGESSTQRRSSGRLPKRSRRDEDFVYGKP</sequence>
<evidence type="ECO:0000256" key="1">
    <source>
        <dbReference type="ARBA" id="ARBA00004123"/>
    </source>
</evidence>
<evidence type="ECO:0000256" key="4">
    <source>
        <dbReference type="ARBA" id="ARBA00022833"/>
    </source>
</evidence>
<evidence type="ECO:0000256" key="2">
    <source>
        <dbReference type="ARBA" id="ARBA00022723"/>
    </source>
</evidence>
<evidence type="ECO:0000313" key="9">
    <source>
        <dbReference type="Proteomes" id="UP001147747"/>
    </source>
</evidence>
<comment type="subcellular location">
    <subcellularLocation>
        <location evidence="1">Nucleus</location>
    </subcellularLocation>
</comment>
<dbReference type="EMBL" id="JAPZBU010000009">
    <property type="protein sequence ID" value="KAJ5385641.1"/>
    <property type="molecule type" value="Genomic_DNA"/>
</dbReference>
<evidence type="ECO:0000256" key="6">
    <source>
        <dbReference type="SAM" id="MobiDB-lite"/>
    </source>
</evidence>
<comment type="caution">
    <text evidence="8">The sequence shown here is derived from an EMBL/GenBank/DDBJ whole genome shotgun (WGS) entry which is preliminary data.</text>
</comment>
<evidence type="ECO:0000259" key="7">
    <source>
        <dbReference type="Pfam" id="PF05699"/>
    </source>
</evidence>
<dbReference type="PANTHER" id="PTHR46481:SF10">
    <property type="entry name" value="ZINC FINGER BED DOMAIN-CONTAINING PROTEIN 39"/>
    <property type="match status" value="1"/>
</dbReference>
<keyword evidence="5" id="KW-0539">Nucleus</keyword>
<feature type="compositionally biased region" description="Basic and acidic residues" evidence="6">
    <location>
        <begin position="843"/>
        <end position="853"/>
    </location>
</feature>
<dbReference type="InterPro" id="IPR052035">
    <property type="entry name" value="ZnF_BED_domain_contain"/>
</dbReference>
<feature type="region of interest" description="Disordered" evidence="6">
    <location>
        <begin position="754"/>
        <end position="853"/>
    </location>
</feature>
<feature type="domain" description="HAT C-terminal dimerisation" evidence="7">
    <location>
        <begin position="662"/>
        <end position="723"/>
    </location>
</feature>